<dbReference type="EMBL" id="JAKIXB020000025">
    <property type="protein sequence ID" value="KAL1597660.1"/>
    <property type="molecule type" value="Genomic_DNA"/>
</dbReference>
<feature type="compositionally biased region" description="Polar residues" evidence="1">
    <location>
        <begin position="368"/>
        <end position="388"/>
    </location>
</feature>
<feature type="compositionally biased region" description="Polar residues" evidence="1">
    <location>
        <begin position="512"/>
        <end position="526"/>
    </location>
</feature>
<feature type="region of interest" description="Disordered" evidence="1">
    <location>
        <begin position="670"/>
        <end position="704"/>
    </location>
</feature>
<feature type="compositionally biased region" description="Polar residues" evidence="1">
    <location>
        <begin position="149"/>
        <end position="167"/>
    </location>
</feature>
<feature type="compositionally biased region" description="Polar residues" evidence="1">
    <location>
        <begin position="231"/>
        <end position="240"/>
    </location>
</feature>
<feature type="region of interest" description="Disordered" evidence="1">
    <location>
        <begin position="850"/>
        <end position="889"/>
    </location>
</feature>
<proteinExistence type="predicted"/>
<organism evidence="2 3">
    <name type="scientific">Nothophoma quercina</name>
    <dbReference type="NCBI Taxonomy" id="749835"/>
    <lineage>
        <taxon>Eukaryota</taxon>
        <taxon>Fungi</taxon>
        <taxon>Dikarya</taxon>
        <taxon>Ascomycota</taxon>
        <taxon>Pezizomycotina</taxon>
        <taxon>Dothideomycetes</taxon>
        <taxon>Pleosporomycetidae</taxon>
        <taxon>Pleosporales</taxon>
        <taxon>Pleosporineae</taxon>
        <taxon>Didymellaceae</taxon>
        <taxon>Nothophoma</taxon>
    </lineage>
</organism>
<feature type="compositionally biased region" description="Low complexity" evidence="1">
    <location>
        <begin position="212"/>
        <end position="225"/>
    </location>
</feature>
<feature type="compositionally biased region" description="Low complexity" evidence="1">
    <location>
        <begin position="474"/>
        <end position="489"/>
    </location>
</feature>
<evidence type="ECO:0000313" key="3">
    <source>
        <dbReference type="Proteomes" id="UP001521222"/>
    </source>
</evidence>
<accession>A0ABR3QZR7</accession>
<feature type="compositionally biased region" description="Basic and acidic residues" evidence="1">
    <location>
        <begin position="10"/>
        <end position="25"/>
    </location>
</feature>
<evidence type="ECO:0000313" key="2">
    <source>
        <dbReference type="EMBL" id="KAL1597660.1"/>
    </source>
</evidence>
<reference evidence="2 3" key="1">
    <citation type="submission" date="2024-02" db="EMBL/GenBank/DDBJ databases">
        <title>De novo assembly and annotation of 12 fungi associated with fruit tree decline syndrome in Ontario, Canada.</title>
        <authorList>
            <person name="Sulman M."/>
            <person name="Ellouze W."/>
            <person name="Ilyukhin E."/>
        </authorList>
    </citation>
    <scope>NUCLEOTIDE SEQUENCE [LARGE SCALE GENOMIC DNA]</scope>
    <source>
        <strain evidence="2 3">M97-236</strain>
    </source>
</reference>
<feature type="compositionally biased region" description="Polar residues" evidence="1">
    <location>
        <begin position="114"/>
        <end position="130"/>
    </location>
</feature>
<feature type="region of interest" description="Disordered" evidence="1">
    <location>
        <begin position="368"/>
        <end position="393"/>
    </location>
</feature>
<sequence>MDYNMEDDELSIKSEDREETVRGDTDGDDDGEFNATVIELSDDEFDDKDPDVVRNCNLYMNQALKEMRWEGVQEDIDATWADIARRKAETKEFAKRQKESELTTEELLDRATVIISQRESQAMSSPANSTRSKRSASAEYDQRAKKKNSIPQLRNAASEQSAGQPQPLSLSRLSLTTSDSTRGRPRPSMSGVVRPPSRSNVPSPLAQRGRRGSSSNPSSYASRAALKPNLTVGSFLQQFDQAGEPMDVDDEVVSPGEQKEYSGNEDDSYGMRYRESTPELPPPELLRTIPSPESQPLKPANSQLVDASDLSDTGSDTRRMRTGYLYERLRKPTSNLNLTPIREVPAGLGYIPDLRPTGPRTQYQEQGQLQHRMPSNPNLTGNLTTGQETMAGAYPNSGYNTGYNTGYDRRDQFYGAPTGQNFASGPEQATSGFGGQHYGQAYPSPSRGLSPVRPPPMSALGLAAQASVSSLNRSAQDQPEQQGQAEQSPYDMHPGFGPSPIRSPPMAATVFGGQNQDPARLSFTSGSAYPQPSPIHARPSVEQFVVQPEPVMTHYNTAGGQGGQAPQVYTKPSVEQFGAYGAMPRLEPVMTYYSTAAGGQGGQAPQVYTGPSTEQSVVRPEPVMTHYSTAAGGQGGQAHQVYTEPSAELSAEQLGTHGAVARPETVMTHHSTVTSGLGTLRTGGEDTASATNKKSKRSKSPTKAAVGAVVPDSFAWDTTRGWVDLTGLEEGARKAMLDHSADLATNDRFLQYYHKPGREFDALCFGCRTVHRNAKYCEEEAGKKPGELKEACEFCCDTGTQPCGVLIPHPQPVFGGARHAIGYVPLPSSKRDPATSWNQYDFWVTSLAEKDRPSRPAKARKSKSFGASLKDAAQSAIEEVRRSTRHQKT</sequence>
<feature type="compositionally biased region" description="Low complexity" evidence="1">
    <location>
        <begin position="168"/>
        <end position="180"/>
    </location>
</feature>
<gene>
    <name evidence="2" type="ORF">SLS59_007358</name>
</gene>
<comment type="caution">
    <text evidence="2">The sequence shown here is derived from an EMBL/GenBank/DDBJ whole genome shotgun (WGS) entry which is preliminary data.</text>
</comment>
<feature type="region of interest" description="Disordered" evidence="1">
    <location>
        <begin position="424"/>
        <end position="526"/>
    </location>
</feature>
<name>A0ABR3QZR7_9PLEO</name>
<keyword evidence="3" id="KW-1185">Reference proteome</keyword>
<feature type="region of interest" description="Disordered" evidence="1">
    <location>
        <begin position="113"/>
        <end position="317"/>
    </location>
</feature>
<feature type="region of interest" description="Disordered" evidence="1">
    <location>
        <begin position="1"/>
        <end position="32"/>
    </location>
</feature>
<evidence type="ECO:0000256" key="1">
    <source>
        <dbReference type="SAM" id="MobiDB-lite"/>
    </source>
</evidence>
<feature type="compositionally biased region" description="Low complexity" evidence="1">
    <location>
        <begin position="190"/>
        <end position="204"/>
    </location>
</feature>
<dbReference type="Proteomes" id="UP001521222">
    <property type="component" value="Unassembled WGS sequence"/>
</dbReference>
<feature type="compositionally biased region" description="Polar residues" evidence="1">
    <location>
        <begin position="300"/>
        <end position="314"/>
    </location>
</feature>
<protein>
    <submittedName>
        <fullName evidence="2">Uncharacterized protein</fullName>
    </submittedName>
</protein>